<feature type="transmembrane region" description="Helical" evidence="1">
    <location>
        <begin position="132"/>
        <end position="152"/>
    </location>
</feature>
<feature type="transmembrane region" description="Helical" evidence="1">
    <location>
        <begin position="228"/>
        <end position="246"/>
    </location>
</feature>
<proteinExistence type="predicted"/>
<evidence type="ECO:0000313" key="3">
    <source>
        <dbReference type="EMBL" id="RNA67960.1"/>
    </source>
</evidence>
<dbReference type="AlphaFoldDB" id="A0A3M7TSH9"/>
<dbReference type="PANTHER" id="PTHR14969">
    <property type="entry name" value="SPHINGOSINE-1-PHOSPHATE PHOSPHOHYDROLASE"/>
    <property type="match status" value="1"/>
</dbReference>
<keyword evidence="4" id="KW-1185">Reference proteome</keyword>
<dbReference type="SMART" id="SM00014">
    <property type="entry name" value="acidPPc"/>
    <property type="match status" value="1"/>
</dbReference>
<dbReference type="OrthoDB" id="9789113at2"/>
<gene>
    <name evidence="3" type="ORF">EBO34_14805</name>
</gene>
<protein>
    <submittedName>
        <fullName evidence="3">Phosphatase PAP2 family protein</fullName>
    </submittedName>
</protein>
<reference evidence="3 4" key="1">
    <citation type="submission" date="2018-10" db="EMBL/GenBank/DDBJ databases">
        <title>Bacillus Keqinensis sp. nov., a moderately halophilic bacterium isolated from a saline-alkaline lake.</title>
        <authorList>
            <person name="Wang H."/>
        </authorList>
    </citation>
    <scope>NUCLEOTIDE SEQUENCE [LARGE SCALE GENOMIC DNA]</scope>
    <source>
        <strain evidence="3 4">KQ-3</strain>
    </source>
</reference>
<dbReference type="CDD" id="cd03392">
    <property type="entry name" value="PAP2_like_2"/>
    <property type="match status" value="1"/>
</dbReference>
<feature type="domain" description="Phosphatidic acid phosphatase type 2/haloperoxidase" evidence="2">
    <location>
        <begin position="130"/>
        <end position="243"/>
    </location>
</feature>
<sequence length="257" mass="28122">MKLRWGTGNKKRPLEGTGPVGSVLFYLFGVKKEEEVQKMGDIRIGNQKRLLISITLLIPFILLFSGPVRSGTAEYFRGLDYLIISMVQSLHNETFTTVVLAVTFLGGIPALTGVVALGAVVFLYYKRWITALFYAGAVALGGGLNALLKWLFQRDRPDFNPLVIEQGFSFPSGHAMGATITYGLLAYFVVIHLQEKGAKATVISVAVTLILLIGLSRIYLGVHYFTDIIAGFLAGALWIMISVFVWKRITKGSTAGV</sequence>
<keyword evidence="1" id="KW-0812">Transmembrane</keyword>
<dbReference type="Gene3D" id="1.20.144.10">
    <property type="entry name" value="Phosphatidic acid phosphatase type 2/haloperoxidase"/>
    <property type="match status" value="2"/>
</dbReference>
<dbReference type="InterPro" id="IPR036938">
    <property type="entry name" value="PAP2/HPO_sf"/>
</dbReference>
<evidence type="ECO:0000259" key="2">
    <source>
        <dbReference type="SMART" id="SM00014"/>
    </source>
</evidence>
<keyword evidence="1" id="KW-1133">Transmembrane helix</keyword>
<organism evidence="3 4">
    <name type="scientific">Alteribacter keqinensis</name>
    <dbReference type="NCBI Taxonomy" id="2483800"/>
    <lineage>
        <taxon>Bacteria</taxon>
        <taxon>Bacillati</taxon>
        <taxon>Bacillota</taxon>
        <taxon>Bacilli</taxon>
        <taxon>Bacillales</taxon>
        <taxon>Bacillaceae</taxon>
        <taxon>Alteribacter</taxon>
    </lineage>
</organism>
<feature type="transmembrane region" description="Helical" evidence="1">
    <location>
        <begin position="172"/>
        <end position="190"/>
    </location>
</feature>
<dbReference type="SUPFAM" id="SSF48317">
    <property type="entry name" value="Acid phosphatase/Vanadium-dependent haloperoxidase"/>
    <property type="match status" value="1"/>
</dbReference>
<dbReference type="Proteomes" id="UP000278746">
    <property type="component" value="Unassembled WGS sequence"/>
</dbReference>
<comment type="caution">
    <text evidence="3">The sequence shown here is derived from an EMBL/GenBank/DDBJ whole genome shotgun (WGS) entry which is preliminary data.</text>
</comment>
<name>A0A3M7TSH9_9BACI</name>
<evidence type="ECO:0000313" key="4">
    <source>
        <dbReference type="Proteomes" id="UP000278746"/>
    </source>
</evidence>
<keyword evidence="1" id="KW-0472">Membrane</keyword>
<dbReference type="PANTHER" id="PTHR14969:SF13">
    <property type="entry name" value="AT30094P"/>
    <property type="match status" value="1"/>
</dbReference>
<feature type="transmembrane region" description="Helical" evidence="1">
    <location>
        <begin position="50"/>
        <end position="68"/>
    </location>
</feature>
<dbReference type="Pfam" id="PF01569">
    <property type="entry name" value="PAP2"/>
    <property type="match status" value="1"/>
</dbReference>
<dbReference type="InterPro" id="IPR000326">
    <property type="entry name" value="PAP2/HPO"/>
</dbReference>
<evidence type="ECO:0000256" key="1">
    <source>
        <dbReference type="SAM" id="Phobius"/>
    </source>
</evidence>
<feature type="transmembrane region" description="Helical" evidence="1">
    <location>
        <begin position="202"/>
        <end position="222"/>
    </location>
</feature>
<feature type="transmembrane region" description="Helical" evidence="1">
    <location>
        <begin position="98"/>
        <end position="125"/>
    </location>
</feature>
<accession>A0A3M7TSH9</accession>
<dbReference type="EMBL" id="RHIB01000002">
    <property type="protein sequence ID" value="RNA67960.1"/>
    <property type="molecule type" value="Genomic_DNA"/>
</dbReference>